<evidence type="ECO:0000256" key="1">
    <source>
        <dbReference type="SAM" id="MobiDB-lite"/>
    </source>
</evidence>
<feature type="region of interest" description="Disordered" evidence="1">
    <location>
        <begin position="235"/>
        <end position="279"/>
    </location>
</feature>
<sequence>MVDFNESEGESAFLVVRSTKGVWFDNPHVFHRSLAKVPISFCFAEGAQVQTELGPTASVKVGGYFATSAEYEEWYQRRRASLTLPPSLGAEACGVNDDVVVKEEAATQEAASEKAVATIKSAAAEVSAAAEAVAEEAPVAEEVVAEEAAKEVEKPAKTVSNTPDPTERADRSMVVEDSIYASKPVFLASVEIGLAEPRAAKIMQRVSRGLLARKKEAPVAEAPVAEEAVAEEAAKEVEKPAKTVSNPPDPADTTCYPGLPTPMAAGKSGPASARSGSGPGYVDGVEAAVRRLGESVSYQAAPADGEKSPSPGVPTSGGIAPVAPKPLSAVAGAGQAEAEAAKEREHWEGRLKKAKAALDLIAEQREKWADLQSRRSGKCRRKAMRCRNNPKFGKAKGRRKSGKAKGRGSHRRPKPRGGPQTPPSPDRRREPQTTSGKAPFAGALRWLLLVCMPALGHCAPAVPSPTAVASAFSSAVASAASVASSASSTFSSGVASAASSAFSPAVASKASSLVSCSPLLMPALVLILLAIACGAIGTPPNVHLCVRLLLLGLPAGLAQSESGPTRIAGDALGSNSVKHACIDHDGLDGGGALGAARP</sequence>
<feature type="compositionally biased region" description="Basic residues" evidence="1">
    <location>
        <begin position="393"/>
        <end position="415"/>
    </location>
</feature>
<feature type="compositionally biased region" description="Low complexity" evidence="1">
    <location>
        <begin position="264"/>
        <end position="276"/>
    </location>
</feature>
<dbReference type="EnsemblProtists" id="EOD32291">
    <property type="protein sequence ID" value="EOD32291"/>
    <property type="gene ID" value="EMIHUDRAFT_456123"/>
</dbReference>
<organism evidence="2 3">
    <name type="scientific">Emiliania huxleyi (strain CCMP1516)</name>
    <dbReference type="NCBI Taxonomy" id="280463"/>
    <lineage>
        <taxon>Eukaryota</taxon>
        <taxon>Haptista</taxon>
        <taxon>Haptophyta</taxon>
        <taxon>Prymnesiophyceae</taxon>
        <taxon>Isochrysidales</taxon>
        <taxon>Noelaerhabdaceae</taxon>
        <taxon>Emiliania</taxon>
    </lineage>
</organism>
<feature type="region of interest" description="Disordered" evidence="1">
    <location>
        <begin position="148"/>
        <end position="170"/>
    </location>
</feature>
<protein>
    <submittedName>
        <fullName evidence="2">Uncharacterized protein</fullName>
    </submittedName>
</protein>
<accession>A0A0D3K956</accession>
<name>A0A0D3K956_EMIH1</name>
<proteinExistence type="predicted"/>
<feature type="region of interest" description="Disordered" evidence="1">
    <location>
        <begin position="369"/>
        <end position="437"/>
    </location>
</feature>
<dbReference type="HOGENOM" id="CLU_456688_0_0_1"/>
<dbReference type="KEGG" id="ehx:EMIHUDRAFT_456123"/>
<feature type="region of interest" description="Disordered" evidence="1">
    <location>
        <begin position="298"/>
        <end position="321"/>
    </location>
</feature>
<dbReference type="PaxDb" id="2903-EOD32291"/>
<evidence type="ECO:0000313" key="3">
    <source>
        <dbReference type="Proteomes" id="UP000013827"/>
    </source>
</evidence>
<dbReference type="AlphaFoldDB" id="A0A0D3K956"/>
<keyword evidence="3" id="KW-1185">Reference proteome</keyword>
<evidence type="ECO:0000313" key="2">
    <source>
        <dbReference type="EnsemblProtists" id="EOD32291"/>
    </source>
</evidence>
<reference evidence="3" key="1">
    <citation type="journal article" date="2013" name="Nature">
        <title>Pan genome of the phytoplankton Emiliania underpins its global distribution.</title>
        <authorList>
            <person name="Read B.A."/>
            <person name="Kegel J."/>
            <person name="Klute M.J."/>
            <person name="Kuo A."/>
            <person name="Lefebvre S.C."/>
            <person name="Maumus F."/>
            <person name="Mayer C."/>
            <person name="Miller J."/>
            <person name="Monier A."/>
            <person name="Salamov A."/>
            <person name="Young J."/>
            <person name="Aguilar M."/>
            <person name="Claverie J.M."/>
            <person name="Frickenhaus S."/>
            <person name="Gonzalez K."/>
            <person name="Herman E.K."/>
            <person name="Lin Y.C."/>
            <person name="Napier J."/>
            <person name="Ogata H."/>
            <person name="Sarno A.F."/>
            <person name="Shmutz J."/>
            <person name="Schroeder D."/>
            <person name="de Vargas C."/>
            <person name="Verret F."/>
            <person name="von Dassow P."/>
            <person name="Valentin K."/>
            <person name="Van de Peer Y."/>
            <person name="Wheeler G."/>
            <person name="Dacks J.B."/>
            <person name="Delwiche C.F."/>
            <person name="Dyhrman S.T."/>
            <person name="Glockner G."/>
            <person name="John U."/>
            <person name="Richards T."/>
            <person name="Worden A.Z."/>
            <person name="Zhang X."/>
            <person name="Grigoriev I.V."/>
            <person name="Allen A.E."/>
            <person name="Bidle K."/>
            <person name="Borodovsky M."/>
            <person name="Bowler C."/>
            <person name="Brownlee C."/>
            <person name="Cock J.M."/>
            <person name="Elias M."/>
            <person name="Gladyshev V.N."/>
            <person name="Groth M."/>
            <person name="Guda C."/>
            <person name="Hadaegh A."/>
            <person name="Iglesias-Rodriguez M.D."/>
            <person name="Jenkins J."/>
            <person name="Jones B.M."/>
            <person name="Lawson T."/>
            <person name="Leese F."/>
            <person name="Lindquist E."/>
            <person name="Lobanov A."/>
            <person name="Lomsadze A."/>
            <person name="Malik S.B."/>
            <person name="Marsh M.E."/>
            <person name="Mackinder L."/>
            <person name="Mock T."/>
            <person name="Mueller-Roeber B."/>
            <person name="Pagarete A."/>
            <person name="Parker M."/>
            <person name="Probert I."/>
            <person name="Quesneville H."/>
            <person name="Raines C."/>
            <person name="Rensing S.A."/>
            <person name="Riano-Pachon D.M."/>
            <person name="Richier S."/>
            <person name="Rokitta S."/>
            <person name="Shiraiwa Y."/>
            <person name="Soanes D.M."/>
            <person name="van der Giezen M."/>
            <person name="Wahlund T.M."/>
            <person name="Williams B."/>
            <person name="Wilson W."/>
            <person name="Wolfe G."/>
            <person name="Wurch L.L."/>
        </authorList>
    </citation>
    <scope>NUCLEOTIDE SEQUENCE</scope>
</reference>
<dbReference type="GeneID" id="17277562"/>
<feature type="compositionally biased region" description="Basic residues" evidence="1">
    <location>
        <begin position="375"/>
        <end position="385"/>
    </location>
</feature>
<dbReference type="RefSeq" id="XP_005784720.1">
    <property type="nucleotide sequence ID" value="XM_005784663.1"/>
</dbReference>
<dbReference type="Proteomes" id="UP000013827">
    <property type="component" value="Unassembled WGS sequence"/>
</dbReference>
<reference evidence="2" key="2">
    <citation type="submission" date="2024-10" db="UniProtKB">
        <authorList>
            <consortium name="EnsemblProtists"/>
        </authorList>
    </citation>
    <scope>IDENTIFICATION</scope>
</reference>